<comment type="caution">
    <text evidence="2">The sequence shown here is derived from an EMBL/GenBank/DDBJ whole genome shotgun (WGS) entry which is preliminary data.</text>
</comment>
<dbReference type="RefSeq" id="WP_379832522.1">
    <property type="nucleotide sequence ID" value="NZ_JBHSSC010000043.1"/>
</dbReference>
<gene>
    <name evidence="2" type="ORF">ACFP5Y_12800</name>
</gene>
<sequence>MLKFKLICHLATGLLFVVALVMIVTSPVIIATHMNGSGGIDAVGNHWILLLEPVLYAIIAEGIIRTSKRKRRQAGLETLNVILANEYRWLGGLIAVFIVFTVVMWSQIH</sequence>
<keyword evidence="1" id="KW-1133">Transmembrane helix</keyword>
<evidence type="ECO:0000313" key="2">
    <source>
        <dbReference type="EMBL" id="MFC6182107.1"/>
    </source>
</evidence>
<keyword evidence="1" id="KW-0812">Transmembrane</keyword>
<accession>A0ABW1S2Y2</accession>
<keyword evidence="1" id="KW-0472">Membrane</keyword>
<evidence type="ECO:0008006" key="4">
    <source>
        <dbReference type="Google" id="ProtNLM"/>
    </source>
</evidence>
<proteinExistence type="predicted"/>
<dbReference type="EMBL" id="JBHSSC010000043">
    <property type="protein sequence ID" value="MFC6182107.1"/>
    <property type="molecule type" value="Genomic_DNA"/>
</dbReference>
<evidence type="ECO:0000256" key="1">
    <source>
        <dbReference type="SAM" id="Phobius"/>
    </source>
</evidence>
<dbReference type="Proteomes" id="UP001596282">
    <property type="component" value="Unassembled WGS sequence"/>
</dbReference>
<feature type="transmembrane region" description="Helical" evidence="1">
    <location>
        <begin position="87"/>
        <end position="108"/>
    </location>
</feature>
<feature type="transmembrane region" description="Helical" evidence="1">
    <location>
        <begin position="46"/>
        <end position="66"/>
    </location>
</feature>
<protein>
    <recommendedName>
        <fullName evidence="4">DUF1648 domain-containing protein</fullName>
    </recommendedName>
</protein>
<reference evidence="3" key="1">
    <citation type="journal article" date="2019" name="Int. J. Syst. Evol. Microbiol.">
        <title>The Global Catalogue of Microorganisms (GCM) 10K type strain sequencing project: providing services to taxonomists for standard genome sequencing and annotation.</title>
        <authorList>
            <consortium name="The Broad Institute Genomics Platform"/>
            <consortium name="The Broad Institute Genome Sequencing Center for Infectious Disease"/>
            <person name="Wu L."/>
            <person name="Ma J."/>
        </authorList>
    </citation>
    <scope>NUCLEOTIDE SEQUENCE [LARGE SCALE GENOMIC DNA]</scope>
    <source>
        <strain evidence="3">CCM 8933</strain>
    </source>
</reference>
<organism evidence="2 3">
    <name type="scientific">Lactiplantibacillus daowaiensis</name>
    <dbReference type="NCBI Taxonomy" id="2559918"/>
    <lineage>
        <taxon>Bacteria</taxon>
        <taxon>Bacillati</taxon>
        <taxon>Bacillota</taxon>
        <taxon>Bacilli</taxon>
        <taxon>Lactobacillales</taxon>
        <taxon>Lactobacillaceae</taxon>
        <taxon>Lactiplantibacillus</taxon>
    </lineage>
</organism>
<keyword evidence="3" id="KW-1185">Reference proteome</keyword>
<name>A0ABW1S2Y2_9LACO</name>
<feature type="transmembrane region" description="Helical" evidence="1">
    <location>
        <begin position="12"/>
        <end position="34"/>
    </location>
</feature>
<evidence type="ECO:0000313" key="3">
    <source>
        <dbReference type="Proteomes" id="UP001596282"/>
    </source>
</evidence>